<dbReference type="AlphaFoldDB" id="A0A8S1JR67"/>
<feature type="compositionally biased region" description="Low complexity" evidence="5">
    <location>
        <begin position="276"/>
        <end position="295"/>
    </location>
</feature>
<dbReference type="CDD" id="cd06849">
    <property type="entry name" value="lipoyl_domain"/>
    <property type="match status" value="2"/>
</dbReference>
<name>A0A8S1JR67_PARPR</name>
<evidence type="ECO:0000256" key="2">
    <source>
        <dbReference type="ARBA" id="ARBA00022823"/>
    </source>
</evidence>
<dbReference type="InterPro" id="IPR001078">
    <property type="entry name" value="2-oxoacid_DH_actylTfrase"/>
</dbReference>
<dbReference type="GO" id="GO:0005739">
    <property type="term" value="C:mitochondrion"/>
    <property type="evidence" value="ECO:0007669"/>
    <property type="project" value="UniProtKB-SubCell"/>
</dbReference>
<protein>
    <recommendedName>
        <fullName evidence="4">Acetyltransferase component of pyruvate dehydrogenase complex</fullName>
        <ecNumber evidence="4">2.3.1.12</ecNumber>
    </recommendedName>
</protein>
<dbReference type="GO" id="GO:0045254">
    <property type="term" value="C:pyruvate dehydrogenase complex"/>
    <property type="evidence" value="ECO:0007669"/>
    <property type="project" value="UniProtKB-UniRule"/>
</dbReference>
<dbReference type="PROSITE" id="PS51826">
    <property type="entry name" value="PSBD"/>
    <property type="match status" value="1"/>
</dbReference>
<dbReference type="GO" id="GO:0004742">
    <property type="term" value="F:dihydrolipoyllysine-residue acetyltransferase activity"/>
    <property type="evidence" value="ECO:0007669"/>
    <property type="project" value="UniProtKB-UniRule"/>
</dbReference>
<dbReference type="PANTHER" id="PTHR23151">
    <property type="entry name" value="DIHYDROLIPOAMIDE ACETYL/SUCCINYL-TRANSFERASE-RELATED"/>
    <property type="match status" value="1"/>
</dbReference>
<dbReference type="PROSITE" id="PS50968">
    <property type="entry name" value="BIOTINYL_LIPOYL"/>
    <property type="match status" value="2"/>
</dbReference>
<dbReference type="Pfam" id="PF00198">
    <property type="entry name" value="2-oxoacid_dh"/>
    <property type="match status" value="1"/>
</dbReference>
<comment type="cofactor">
    <cofactor evidence="4">
        <name>(R)-lipoate</name>
        <dbReference type="ChEBI" id="CHEBI:83088"/>
    </cofactor>
    <text evidence="4">Binds 2 lipoyl cofactors covalently.</text>
</comment>
<evidence type="ECO:0000259" key="6">
    <source>
        <dbReference type="PROSITE" id="PS50968"/>
    </source>
</evidence>
<evidence type="ECO:0000259" key="7">
    <source>
        <dbReference type="PROSITE" id="PS51826"/>
    </source>
</evidence>
<dbReference type="Pfam" id="PF02817">
    <property type="entry name" value="E3_binding"/>
    <property type="match status" value="1"/>
</dbReference>
<accession>A0A8S1JR67</accession>
<evidence type="ECO:0000313" key="9">
    <source>
        <dbReference type="Proteomes" id="UP000688137"/>
    </source>
</evidence>
<keyword evidence="3" id="KW-0809">Transit peptide</keyword>
<feature type="compositionally biased region" description="Low complexity" evidence="5">
    <location>
        <begin position="360"/>
        <end position="403"/>
    </location>
</feature>
<feature type="region of interest" description="Disordered" evidence="5">
    <location>
        <begin position="276"/>
        <end position="308"/>
    </location>
</feature>
<comment type="subcellular location">
    <subcellularLocation>
        <location evidence="4">Mitochondrion</location>
    </subcellularLocation>
</comment>
<feature type="domain" description="Lipoyl-binding" evidence="6">
    <location>
        <begin position="177"/>
        <end position="253"/>
    </location>
</feature>
<gene>
    <name evidence="8" type="ORF">PPRIM_AZ9-3.1.T0040270</name>
</gene>
<dbReference type="PANTHER" id="PTHR23151:SF90">
    <property type="entry name" value="DIHYDROLIPOYLLYSINE-RESIDUE ACETYLTRANSFERASE COMPONENT OF PYRUVATE DEHYDROGENASE COMPLEX, MITOCHONDRIAL-RELATED"/>
    <property type="match status" value="1"/>
</dbReference>
<dbReference type="GO" id="GO:0006086">
    <property type="term" value="P:pyruvate decarboxylation to acetyl-CoA"/>
    <property type="evidence" value="ECO:0007669"/>
    <property type="project" value="InterPro"/>
</dbReference>
<keyword evidence="4" id="KW-0012">Acyltransferase</keyword>
<evidence type="ECO:0000313" key="8">
    <source>
        <dbReference type="EMBL" id="CAD8043050.1"/>
    </source>
</evidence>
<comment type="similarity">
    <text evidence="1 4">Belongs to the 2-oxoacid dehydrogenase family.</text>
</comment>
<feature type="domain" description="Peripheral subunit-binding (PSBD)" evidence="7">
    <location>
        <begin position="313"/>
        <end position="350"/>
    </location>
</feature>
<dbReference type="NCBIfam" id="TIGR01349">
    <property type="entry name" value="PDHac_trf_mito"/>
    <property type="match status" value="1"/>
</dbReference>
<keyword evidence="4" id="KW-0808">Transferase</keyword>
<dbReference type="InterPro" id="IPR000089">
    <property type="entry name" value="Biotin_lipoyl"/>
</dbReference>
<proteinExistence type="inferred from homology"/>
<dbReference type="InterPro" id="IPR004167">
    <property type="entry name" value="PSBD"/>
</dbReference>
<evidence type="ECO:0000256" key="3">
    <source>
        <dbReference type="ARBA" id="ARBA00022946"/>
    </source>
</evidence>
<organism evidence="8 9">
    <name type="scientific">Paramecium primaurelia</name>
    <dbReference type="NCBI Taxonomy" id="5886"/>
    <lineage>
        <taxon>Eukaryota</taxon>
        <taxon>Sar</taxon>
        <taxon>Alveolata</taxon>
        <taxon>Ciliophora</taxon>
        <taxon>Intramacronucleata</taxon>
        <taxon>Oligohymenophorea</taxon>
        <taxon>Peniculida</taxon>
        <taxon>Parameciidae</taxon>
        <taxon>Paramecium</taxon>
    </lineage>
</organism>
<evidence type="ECO:0000256" key="5">
    <source>
        <dbReference type="SAM" id="MobiDB-lite"/>
    </source>
</evidence>
<keyword evidence="2 4" id="KW-0450">Lipoyl</keyword>
<dbReference type="InterPro" id="IPR045257">
    <property type="entry name" value="E2/Pdx1"/>
</dbReference>
<comment type="catalytic activity">
    <reaction evidence="4">
        <text>N(6)-[(R)-dihydrolipoyl]-L-lysyl-[protein] + acetyl-CoA = N(6)-[(R)-S(8)-acetyldihydrolipoyl]-L-lysyl-[protein] + CoA</text>
        <dbReference type="Rhea" id="RHEA:17017"/>
        <dbReference type="Rhea" id="RHEA-COMP:10475"/>
        <dbReference type="Rhea" id="RHEA-COMP:10478"/>
        <dbReference type="ChEBI" id="CHEBI:57287"/>
        <dbReference type="ChEBI" id="CHEBI:57288"/>
        <dbReference type="ChEBI" id="CHEBI:83100"/>
        <dbReference type="ChEBI" id="CHEBI:83111"/>
        <dbReference type="EC" id="2.3.1.12"/>
    </reaction>
</comment>
<dbReference type="InterPro" id="IPR006257">
    <property type="entry name" value="LAT1"/>
</dbReference>
<dbReference type="Pfam" id="PF00364">
    <property type="entry name" value="Biotin_lipoyl"/>
    <property type="match status" value="2"/>
</dbReference>
<comment type="caution">
    <text evidence="8">The sequence shown here is derived from an EMBL/GenBank/DDBJ whole genome shotgun (WGS) entry which is preliminary data.</text>
</comment>
<feature type="domain" description="Lipoyl-binding" evidence="6">
    <location>
        <begin position="47"/>
        <end position="123"/>
    </location>
</feature>
<reference evidence="8" key="1">
    <citation type="submission" date="2021-01" db="EMBL/GenBank/DDBJ databases">
        <authorList>
            <consortium name="Genoscope - CEA"/>
            <person name="William W."/>
        </authorList>
    </citation>
    <scope>NUCLEOTIDE SEQUENCE</scope>
</reference>
<dbReference type="Proteomes" id="UP000688137">
    <property type="component" value="Unassembled WGS sequence"/>
</dbReference>
<evidence type="ECO:0000256" key="4">
    <source>
        <dbReference type="RuleBase" id="RU361137"/>
    </source>
</evidence>
<feature type="compositionally biased region" description="Polar residues" evidence="5">
    <location>
        <begin position="296"/>
        <end position="308"/>
    </location>
</feature>
<feature type="region of interest" description="Disordered" evidence="5">
    <location>
        <begin position="360"/>
        <end position="410"/>
    </location>
</feature>
<evidence type="ECO:0000256" key="1">
    <source>
        <dbReference type="ARBA" id="ARBA00007317"/>
    </source>
</evidence>
<dbReference type="PROSITE" id="PS00189">
    <property type="entry name" value="LIPOYL"/>
    <property type="match status" value="2"/>
</dbReference>
<dbReference type="EC" id="2.3.1.12" evidence="4"/>
<feature type="region of interest" description="Disordered" evidence="5">
    <location>
        <begin position="135"/>
        <end position="187"/>
    </location>
</feature>
<dbReference type="OMA" id="TIKQKPW"/>
<feature type="compositionally biased region" description="Low complexity" evidence="5">
    <location>
        <begin position="142"/>
        <end position="167"/>
    </location>
</feature>
<dbReference type="FunFam" id="2.40.50.100:FF:000010">
    <property type="entry name" value="Acetyltransferase component of pyruvate dehydrogenase complex"/>
    <property type="match status" value="2"/>
</dbReference>
<keyword evidence="9" id="KW-1185">Reference proteome</keyword>
<dbReference type="EMBL" id="CAJJDM010000001">
    <property type="protein sequence ID" value="CAD8043050.1"/>
    <property type="molecule type" value="Genomic_DNA"/>
</dbReference>
<dbReference type="InterPro" id="IPR003016">
    <property type="entry name" value="2-oxoA_DH_lipoyl-BS"/>
</dbReference>
<dbReference type="FunFam" id="3.30.559.10:FF:000003">
    <property type="entry name" value="Acetyltransferase component of pyruvate dehydrogenase complex"/>
    <property type="match status" value="1"/>
</dbReference>
<sequence>MLKHALRVMQVFRPKLLHCTPLQTLAIRGPLFTNIPVSYFSTSLPKHKKLEMPALSPTMEAGNIQKYLKKVGDPITAGDVLCEVETDKATVGFEMQDEGFLAQILVPEGSKGVKVGQLVAVIVPKQSDVASFANFKDSPTKQPEQSQAASKPASQPQQTPTPQQAPSRATGGAFPKHSKLGLPALSPTMEKGNLMKWLVKEGDKISPGDVICEIETDKASVGFEVQEDGYIAKLMVPAGTKDIKLGTILAISTPKKDNVSSFVNYTLEGASAAAQTIQAQPTEQQEQQQQQQQQSLNNDTPIQTVSQSGSRIFASPLAKEFAKKNNVALEYIRGTGIDGSIVKKDVERFIQSGSKPEVQVQQQQAVSTPQQSQQTQTTSQEQPTQQTTPPPVQVKQQTKPTTASKPVAIEGNPYVDTELTNMRQTIAARLLESKTTIPHYYLTMTVTMDKVLKVREELNKLQKVKISVNDFIIKASALALKDIPQANSQWHGTYIRKFANADISIAVATDAGLITPIVFNAGSKGLGTIASTVKELADKAKANKLKPQEFIGGTFTISNLGMFGIDQFIAVINPPQSAILAVGKTSKRFVPDENGQPKVENQMDVTLSCDHRVVDGAVGAQWLQRFKFYIEDPNTLLL</sequence>
<comment type="function">
    <text evidence="4">The pyruvate dehydrogenase complex catalyzes the overall conversion of pyruvate to acetyl-CoA and CO(2).</text>
</comment>